<comment type="caution">
    <text evidence="1">The sequence shown here is derived from an EMBL/GenBank/DDBJ whole genome shotgun (WGS) entry which is preliminary data.</text>
</comment>
<gene>
    <name evidence="1" type="ORF">Vadar_016755</name>
</gene>
<protein>
    <submittedName>
        <fullName evidence="1">Uncharacterized protein</fullName>
    </submittedName>
</protein>
<dbReference type="Proteomes" id="UP000828048">
    <property type="component" value="Chromosome 9"/>
</dbReference>
<evidence type="ECO:0000313" key="1">
    <source>
        <dbReference type="EMBL" id="KAH7866177.1"/>
    </source>
</evidence>
<sequence length="513" mass="57855">MTTKTFSTKTNHQKHPNHHYHHRRPLFSLHRLQLSIIVLLLASFAFLFVLFEIQYLKTPLITSSLSSQTSLLAAWDFIHQLKNLSSFADANEKLRRAVTFLPIKDLRYEKTAEDGHTWFMSSIYDKQEEGEVQYQQFPSEASNGRLLCIKGHDTHGGLWNSYALAWPETLPYNATLMKGLTFISYNHFGHNNIWHGLSAMVPFVAWNIKNGCSISPTRWVLFFRGELRNNLALWVTKLMEAAFSAPLNVEMFDSVGGGHGGGGSGGGDDQPFCFEEAMVMRHNEKFMSRQRREEVYDLIRCKARGYCKVSLTAAEGGGGGGIGMTLLMRTGARSFKNETAVVGIFEKECKKVEGCQLTVAHADNLTFCEQVKLMSMTDILVSPHGAQLTNLFLMDKNSSVMEFFPKGWLELAGVGQFIYRWMASWSGMIHRGYWRDPDGVSCPYPDTDRRCMAIFKNGQIGYNKNFFSEWARTVLEDVKKRKLVEGKEKSKGGSENASGCTCSSAGGWTLRNT</sequence>
<organism evidence="1 2">
    <name type="scientific">Vaccinium darrowii</name>
    <dbReference type="NCBI Taxonomy" id="229202"/>
    <lineage>
        <taxon>Eukaryota</taxon>
        <taxon>Viridiplantae</taxon>
        <taxon>Streptophyta</taxon>
        <taxon>Embryophyta</taxon>
        <taxon>Tracheophyta</taxon>
        <taxon>Spermatophyta</taxon>
        <taxon>Magnoliopsida</taxon>
        <taxon>eudicotyledons</taxon>
        <taxon>Gunneridae</taxon>
        <taxon>Pentapetalae</taxon>
        <taxon>asterids</taxon>
        <taxon>Ericales</taxon>
        <taxon>Ericaceae</taxon>
        <taxon>Vaccinioideae</taxon>
        <taxon>Vaccinieae</taxon>
        <taxon>Vaccinium</taxon>
    </lineage>
</organism>
<proteinExistence type="predicted"/>
<reference evidence="1 2" key="1">
    <citation type="journal article" date="2021" name="Hortic Res">
        <title>High-quality reference genome and annotation aids understanding of berry development for evergreen blueberry (Vaccinium darrowii).</title>
        <authorList>
            <person name="Yu J."/>
            <person name="Hulse-Kemp A.M."/>
            <person name="Babiker E."/>
            <person name="Staton M."/>
        </authorList>
    </citation>
    <scope>NUCLEOTIDE SEQUENCE [LARGE SCALE GENOMIC DNA]</scope>
    <source>
        <strain evidence="2">cv. NJ 8807/NJ 8810</strain>
        <tissue evidence="1">Young leaf</tissue>
    </source>
</reference>
<name>A0ACB7ZJG4_9ERIC</name>
<accession>A0ACB7ZJG4</accession>
<keyword evidence="2" id="KW-1185">Reference proteome</keyword>
<dbReference type="EMBL" id="CM037159">
    <property type="protein sequence ID" value="KAH7866177.1"/>
    <property type="molecule type" value="Genomic_DNA"/>
</dbReference>
<evidence type="ECO:0000313" key="2">
    <source>
        <dbReference type="Proteomes" id="UP000828048"/>
    </source>
</evidence>